<dbReference type="PANTHER" id="PTHR22883:SF127">
    <property type="entry name" value="ZDHHC-TYPE PALMITOYLTRANSFERASE 3-RELATED"/>
    <property type="match status" value="1"/>
</dbReference>
<keyword evidence="6 8" id="KW-0472">Membrane</keyword>
<organism evidence="10 11">
    <name type="scientific">Stephania cephalantha</name>
    <dbReference type="NCBI Taxonomy" id="152367"/>
    <lineage>
        <taxon>Eukaryota</taxon>
        <taxon>Viridiplantae</taxon>
        <taxon>Streptophyta</taxon>
        <taxon>Embryophyta</taxon>
        <taxon>Tracheophyta</taxon>
        <taxon>Spermatophyta</taxon>
        <taxon>Magnoliopsida</taxon>
        <taxon>Ranunculales</taxon>
        <taxon>Menispermaceae</taxon>
        <taxon>Menispermoideae</taxon>
        <taxon>Cissampelideae</taxon>
        <taxon>Stephania</taxon>
    </lineage>
</organism>
<dbReference type="AlphaFoldDB" id="A0AAP0KSH4"/>
<keyword evidence="5 8" id="KW-1133">Transmembrane helix</keyword>
<evidence type="ECO:0000256" key="7">
    <source>
        <dbReference type="ARBA" id="ARBA00023315"/>
    </source>
</evidence>
<dbReference type="EC" id="2.3.1.225" evidence="8"/>
<dbReference type="InterPro" id="IPR027858">
    <property type="entry name" value="BRAWNIN"/>
</dbReference>
<comment type="similarity">
    <text evidence="2 8">Belongs to the DHHC palmitoyltransferase family.</text>
</comment>
<feature type="transmembrane region" description="Helical" evidence="8">
    <location>
        <begin position="114"/>
        <end position="134"/>
    </location>
</feature>
<name>A0AAP0KSH4_9MAGN</name>
<accession>A0AAP0KSH4</accession>
<comment type="subcellular location">
    <subcellularLocation>
        <location evidence="1">Membrane</location>
        <topology evidence="1">Multi-pass membrane protein</topology>
    </subcellularLocation>
</comment>
<evidence type="ECO:0000256" key="6">
    <source>
        <dbReference type="ARBA" id="ARBA00023136"/>
    </source>
</evidence>
<protein>
    <recommendedName>
        <fullName evidence="8">S-acyltransferase</fullName>
        <ecNumber evidence="8">2.3.1.225</ecNumber>
    </recommendedName>
    <alternativeName>
        <fullName evidence="8">Palmitoyltransferase</fullName>
    </alternativeName>
</protein>
<feature type="transmembrane region" description="Helical" evidence="8">
    <location>
        <begin position="81"/>
        <end position="102"/>
    </location>
</feature>
<keyword evidence="11" id="KW-1185">Reference proteome</keyword>
<evidence type="ECO:0000256" key="3">
    <source>
        <dbReference type="ARBA" id="ARBA00022679"/>
    </source>
</evidence>
<comment type="caution">
    <text evidence="10">The sequence shown here is derived from an EMBL/GenBank/DDBJ whole genome shotgun (WGS) entry which is preliminary data.</text>
</comment>
<dbReference type="Proteomes" id="UP001419268">
    <property type="component" value="Unassembled WGS sequence"/>
</dbReference>
<dbReference type="GO" id="GO:0006612">
    <property type="term" value="P:protein targeting to membrane"/>
    <property type="evidence" value="ECO:0007669"/>
    <property type="project" value="TreeGrafter"/>
</dbReference>
<dbReference type="GO" id="GO:0019706">
    <property type="term" value="F:protein-cysteine S-palmitoyltransferase activity"/>
    <property type="evidence" value="ECO:0007669"/>
    <property type="project" value="UniProtKB-EC"/>
</dbReference>
<evidence type="ECO:0000256" key="1">
    <source>
        <dbReference type="ARBA" id="ARBA00004141"/>
    </source>
</evidence>
<dbReference type="PROSITE" id="PS50216">
    <property type="entry name" value="DHHC"/>
    <property type="match status" value="1"/>
</dbReference>
<dbReference type="Pfam" id="PF01529">
    <property type="entry name" value="DHHC"/>
    <property type="match status" value="1"/>
</dbReference>
<reference evidence="10 11" key="1">
    <citation type="submission" date="2024-01" db="EMBL/GenBank/DDBJ databases">
        <title>Genome assemblies of Stephania.</title>
        <authorList>
            <person name="Yang L."/>
        </authorList>
    </citation>
    <scope>NUCLEOTIDE SEQUENCE [LARGE SCALE GENOMIC DNA]</scope>
    <source>
        <strain evidence="10">JXDWG</strain>
        <tissue evidence="10">Leaf</tissue>
    </source>
</reference>
<dbReference type="GO" id="GO:0016020">
    <property type="term" value="C:membrane"/>
    <property type="evidence" value="ECO:0007669"/>
    <property type="project" value="UniProtKB-SubCell"/>
</dbReference>
<gene>
    <name evidence="10" type="ORF">Scep_003218</name>
</gene>
<feature type="transmembrane region" description="Helical" evidence="8">
    <location>
        <begin position="253"/>
        <end position="278"/>
    </location>
</feature>
<dbReference type="GO" id="GO:0005794">
    <property type="term" value="C:Golgi apparatus"/>
    <property type="evidence" value="ECO:0007669"/>
    <property type="project" value="TreeGrafter"/>
</dbReference>
<comment type="domain">
    <text evidence="8">The DHHC domain is required for palmitoyltransferase activity.</text>
</comment>
<proteinExistence type="inferred from homology"/>
<dbReference type="InterPro" id="IPR001594">
    <property type="entry name" value="Palmitoyltrfase_DHHC"/>
</dbReference>
<feature type="transmembrane region" description="Helical" evidence="8">
    <location>
        <begin position="214"/>
        <end position="233"/>
    </location>
</feature>
<dbReference type="EMBL" id="JBBNAG010000002">
    <property type="protein sequence ID" value="KAK9156644.1"/>
    <property type="molecule type" value="Genomic_DNA"/>
</dbReference>
<keyword evidence="4 8" id="KW-0812">Transmembrane</keyword>
<evidence type="ECO:0000256" key="5">
    <source>
        <dbReference type="ARBA" id="ARBA00022989"/>
    </source>
</evidence>
<dbReference type="GO" id="GO:0005783">
    <property type="term" value="C:endoplasmic reticulum"/>
    <property type="evidence" value="ECO:0007669"/>
    <property type="project" value="TreeGrafter"/>
</dbReference>
<evidence type="ECO:0000313" key="10">
    <source>
        <dbReference type="EMBL" id="KAK9156644.1"/>
    </source>
</evidence>
<evidence type="ECO:0000259" key="9">
    <source>
        <dbReference type="Pfam" id="PF01529"/>
    </source>
</evidence>
<evidence type="ECO:0000313" key="11">
    <source>
        <dbReference type="Proteomes" id="UP001419268"/>
    </source>
</evidence>
<dbReference type="Pfam" id="PF14990">
    <property type="entry name" value="DUF4516"/>
    <property type="match status" value="1"/>
</dbReference>
<keyword evidence="3 8" id="KW-0808">Transferase</keyword>
<dbReference type="PANTHER" id="PTHR22883">
    <property type="entry name" value="ZINC FINGER DHHC DOMAIN CONTAINING PROTEIN"/>
    <property type="match status" value="1"/>
</dbReference>
<evidence type="ECO:0000256" key="4">
    <source>
        <dbReference type="ARBA" id="ARBA00022692"/>
    </source>
</evidence>
<dbReference type="GO" id="GO:0005739">
    <property type="term" value="C:mitochondrion"/>
    <property type="evidence" value="ECO:0007669"/>
    <property type="project" value="GOC"/>
</dbReference>
<dbReference type="GO" id="GO:0034551">
    <property type="term" value="P:mitochondrial respiratory chain complex III assembly"/>
    <property type="evidence" value="ECO:0007669"/>
    <property type="project" value="InterPro"/>
</dbReference>
<dbReference type="InterPro" id="IPR039859">
    <property type="entry name" value="PFA4/ZDH16/20/ERF2-like"/>
</dbReference>
<evidence type="ECO:0000256" key="8">
    <source>
        <dbReference type="RuleBase" id="RU079119"/>
    </source>
</evidence>
<keyword evidence="7 8" id="KW-0012">Acyltransferase</keyword>
<comment type="catalytic activity">
    <reaction evidence="8">
        <text>L-cysteinyl-[protein] + hexadecanoyl-CoA = S-hexadecanoyl-L-cysteinyl-[protein] + CoA</text>
        <dbReference type="Rhea" id="RHEA:36683"/>
        <dbReference type="Rhea" id="RHEA-COMP:10131"/>
        <dbReference type="Rhea" id="RHEA-COMP:11032"/>
        <dbReference type="ChEBI" id="CHEBI:29950"/>
        <dbReference type="ChEBI" id="CHEBI:57287"/>
        <dbReference type="ChEBI" id="CHEBI:57379"/>
        <dbReference type="ChEBI" id="CHEBI:74151"/>
        <dbReference type="EC" id="2.3.1.225"/>
    </reaction>
</comment>
<feature type="transmembrane region" description="Helical" evidence="8">
    <location>
        <begin position="18"/>
        <end position="40"/>
    </location>
</feature>
<feature type="domain" description="Palmitoyltransferase DHHC" evidence="9">
    <location>
        <begin position="181"/>
        <end position="296"/>
    </location>
</feature>
<evidence type="ECO:0000256" key="2">
    <source>
        <dbReference type="ARBA" id="ARBA00008574"/>
    </source>
</evidence>
<sequence length="338" mass="36924">MTTQRFGGGKQVTGTPSLAWSCVVVVASLLAGASIVHNVFKPNMTLPPVESVSGSKPDHPEKAEPLLLIIISGFSKCLKRLFGVSASAPALVLFTVLFVWGMHLFVIQKAIPSAANVGFNMECVLLMIGFFSILASDPGWVTDDCYGLEGAVGGTVSDAGRPCEALEVTAELSSSGGSFATRRIRYCKSCKRYIIGFDHHCPAFGNCIGKKNHLLFMVLLVGFLVVEIAYIVSSTQFTKESAIMGSALLETTLSGNLVVSTMLFSALQVLWQVVFLMWHVYCICFNIKTEEWINWKRYPEFQLPIQSQLGESYPETAFINPYDKGISRNIMEFLSSTG</sequence>